<dbReference type="AlphaFoldDB" id="V2PZA4"/>
<evidence type="ECO:0000256" key="1">
    <source>
        <dbReference type="ARBA" id="ARBA00004496"/>
    </source>
</evidence>
<dbReference type="Pfam" id="PF02092">
    <property type="entry name" value="tRNA_synt_2f"/>
    <property type="match status" value="1"/>
</dbReference>
<comment type="similarity">
    <text evidence="2 10">Belongs to the class-II aminoacyl-tRNA synthetase family.</text>
</comment>
<dbReference type="eggNOG" id="COG0751">
    <property type="taxonomic scope" value="Bacteria"/>
</dbReference>
<dbReference type="SUPFAM" id="SSF109604">
    <property type="entry name" value="HD-domain/PDEase-like"/>
    <property type="match status" value="1"/>
</dbReference>
<evidence type="ECO:0000256" key="3">
    <source>
        <dbReference type="ARBA" id="ARBA00022490"/>
    </source>
</evidence>
<keyword evidence="12" id="KW-1185">Reference proteome</keyword>
<keyword evidence="7 10" id="KW-0648">Protein biosynthesis</keyword>
<dbReference type="EMBL" id="CP097562">
    <property type="protein sequence ID" value="USF24479.1"/>
    <property type="molecule type" value="Genomic_DNA"/>
</dbReference>
<dbReference type="HAMAP" id="MF_00255">
    <property type="entry name" value="Gly_tRNA_synth_beta"/>
    <property type="match status" value="1"/>
</dbReference>
<dbReference type="PRINTS" id="PR01045">
    <property type="entry name" value="TRNASYNTHGB"/>
</dbReference>
<evidence type="ECO:0000256" key="10">
    <source>
        <dbReference type="HAMAP-Rule" id="MF_00255"/>
    </source>
</evidence>
<evidence type="ECO:0000256" key="5">
    <source>
        <dbReference type="ARBA" id="ARBA00022741"/>
    </source>
</evidence>
<reference evidence="11" key="3">
    <citation type="submission" date="2022-06" db="EMBL/GenBank/DDBJ databases">
        <title>Resources to Facilitate Use of the Altered Schaedler Flora (ASF) Mouse Model to Study Microbiome Function.</title>
        <authorList>
            <person name="Proctor A."/>
            <person name="Parvinroo S."/>
            <person name="Richie T."/>
            <person name="Jia X."/>
            <person name="Lee S.T.M."/>
            <person name="Karp P.D."/>
            <person name="Paley S."/>
            <person name="Kostic A.D."/>
            <person name="Pierre J.F."/>
            <person name="Wannemuehler M.J."/>
            <person name="Phillips G.J."/>
        </authorList>
    </citation>
    <scope>NUCLEOTIDE SEQUENCE</scope>
    <source>
        <strain evidence="11">ASF457</strain>
    </source>
</reference>
<dbReference type="KEGG" id="msch:N508_001565"/>
<dbReference type="GO" id="GO:0004820">
    <property type="term" value="F:glycine-tRNA ligase activity"/>
    <property type="evidence" value="ECO:0007669"/>
    <property type="project" value="UniProtKB-UniRule"/>
</dbReference>
<dbReference type="NCBIfam" id="TIGR00211">
    <property type="entry name" value="glyS"/>
    <property type="match status" value="1"/>
</dbReference>
<evidence type="ECO:0000256" key="6">
    <source>
        <dbReference type="ARBA" id="ARBA00022840"/>
    </source>
</evidence>
<evidence type="ECO:0000256" key="2">
    <source>
        <dbReference type="ARBA" id="ARBA00008226"/>
    </source>
</evidence>
<dbReference type="GO" id="GO:0005524">
    <property type="term" value="F:ATP binding"/>
    <property type="evidence" value="ECO:0007669"/>
    <property type="project" value="UniProtKB-UniRule"/>
</dbReference>
<comment type="subunit">
    <text evidence="10">Tetramer of two alpha and two beta subunits.</text>
</comment>
<dbReference type="GO" id="GO:0006420">
    <property type="term" value="P:arginyl-tRNA aminoacylation"/>
    <property type="evidence" value="ECO:0007669"/>
    <property type="project" value="InterPro"/>
</dbReference>
<dbReference type="Proteomes" id="UP000017429">
    <property type="component" value="Chromosome"/>
</dbReference>
<keyword evidence="6 10" id="KW-0067">ATP-binding</keyword>
<keyword evidence="8 10" id="KW-0030">Aminoacyl-tRNA synthetase</keyword>
<evidence type="ECO:0000313" key="11">
    <source>
        <dbReference type="EMBL" id="USF24479.1"/>
    </source>
</evidence>
<evidence type="ECO:0000256" key="8">
    <source>
        <dbReference type="ARBA" id="ARBA00023146"/>
    </source>
</evidence>
<reference evidence="11" key="1">
    <citation type="journal article" date="2014" name="Genome Announc.">
        <title>Draft genome sequences of the altered schaedler flora, a defined bacterial community from gnotobiotic mice.</title>
        <authorList>
            <person name="Wannemuehler M.J."/>
            <person name="Overstreet A.M."/>
            <person name="Ward D.V."/>
            <person name="Phillips G.J."/>
        </authorList>
    </citation>
    <scope>NUCLEOTIDE SEQUENCE</scope>
    <source>
        <strain evidence="11">ASF457</strain>
    </source>
</reference>
<evidence type="ECO:0000256" key="4">
    <source>
        <dbReference type="ARBA" id="ARBA00022598"/>
    </source>
</evidence>
<comment type="catalytic activity">
    <reaction evidence="9 10">
        <text>tRNA(Gly) + glycine + ATP = glycyl-tRNA(Gly) + AMP + diphosphate</text>
        <dbReference type="Rhea" id="RHEA:16013"/>
        <dbReference type="Rhea" id="RHEA-COMP:9664"/>
        <dbReference type="Rhea" id="RHEA-COMP:9683"/>
        <dbReference type="ChEBI" id="CHEBI:30616"/>
        <dbReference type="ChEBI" id="CHEBI:33019"/>
        <dbReference type="ChEBI" id="CHEBI:57305"/>
        <dbReference type="ChEBI" id="CHEBI:78442"/>
        <dbReference type="ChEBI" id="CHEBI:78522"/>
        <dbReference type="ChEBI" id="CHEBI:456215"/>
        <dbReference type="EC" id="6.1.1.14"/>
    </reaction>
</comment>
<protein>
    <recommendedName>
        <fullName evidence="10">Glycine--tRNA ligase beta subunit</fullName>
        <ecNumber evidence="10">6.1.1.14</ecNumber>
    </recommendedName>
    <alternativeName>
        <fullName evidence="10">Glycyl-tRNA synthetase beta subunit</fullName>
        <shortName evidence="10">GlyRS</shortName>
    </alternativeName>
</protein>
<name>V2PZA4_9BACT</name>
<dbReference type="InterPro" id="IPR015944">
    <property type="entry name" value="Gly-tRNA-synth_bsu"/>
</dbReference>
<keyword evidence="3 10" id="KW-0963">Cytoplasm</keyword>
<proteinExistence type="inferred from homology"/>
<dbReference type="GO" id="GO:0004814">
    <property type="term" value="F:arginine-tRNA ligase activity"/>
    <property type="evidence" value="ECO:0007669"/>
    <property type="project" value="InterPro"/>
</dbReference>
<dbReference type="EC" id="6.1.1.14" evidence="10"/>
<organism evidence="11 12">
    <name type="scientific">Mucispirillum schaedleri ASF457</name>
    <dbReference type="NCBI Taxonomy" id="1379858"/>
    <lineage>
        <taxon>Bacteria</taxon>
        <taxon>Pseudomonadati</taxon>
        <taxon>Deferribacterota</taxon>
        <taxon>Deferribacteres</taxon>
        <taxon>Deferribacterales</taxon>
        <taxon>Mucispirillaceae</taxon>
        <taxon>Mucispirillum</taxon>
    </lineage>
</organism>
<evidence type="ECO:0000313" key="12">
    <source>
        <dbReference type="Proteomes" id="UP000017429"/>
    </source>
</evidence>
<keyword evidence="4 10" id="KW-0436">Ligase</keyword>
<sequence length="689" mass="77727">MPSYLLEIGCEEIPAAFIPSSSKYLLDEWTKRLSALNLPFSSIESGGTPRRLYVNIEGLPVSQVDKTEIIMGPPANIAFNSDGSLTEAAKKFAASKGINESSLKKVTTQKGDYLQGEKTTGGENTVALLLKTAPEIIKSIPFPKSMKWGDNDFKFVRPIHSILSVYDEKALVFETYGITASNITYGHRFLAPDKIEVKSVAEYKEKLENAYVYVDTETRRKIILSQIKEIEAKENITVETDDELLNTVSDLVEYPYAILGSFEDSYLTLPEEVLITSMKIHQKYFPVRNSNDRLINKFVGIANIKSPNGDGTIRQGYERVLRARLNDALFFFNNDKKVKLEERAEQLKKVVYQEKLGTSYEKMERFKAVAGFLAEKLCSDKKESVEKTAYLCKADLLSEMVYEFPELQGIMGYYYAKHEGLDDDIACGIKEHYLPKFSGDVLPETETGRLTSIADKIDTIAGVFAAGMKPTGNLDPYGLRRNAIGIISIIEQAGYRIELKDIINISFDKLSSHLDFDKNSVMKEVLSFINLRYRQMLVSKDIVASDVFDAVCDKSSDILKTLNLAKVLTNARYTDDFQTIAQAFKRINNILKKNNWEKEEFSDELLQTEEEKALGSLIRNQNMQALLDEEKNYATLDELMKFAPAVDNFFEKVMVMAEDTKIRENRLGLIACLRKVFLIIGDLGAIAAK</sequence>
<gene>
    <name evidence="10 11" type="primary">glyS</name>
    <name evidence="11" type="ORF">N508_001565</name>
</gene>
<dbReference type="PANTHER" id="PTHR30075:SF2">
    <property type="entry name" value="GLYCINE--TRNA LIGASE, CHLOROPLASTIC_MITOCHONDRIAL 2"/>
    <property type="match status" value="1"/>
</dbReference>
<dbReference type="InterPro" id="IPR006194">
    <property type="entry name" value="Gly-tRNA-synth_heterodimer"/>
</dbReference>
<dbReference type="InterPro" id="IPR008909">
    <property type="entry name" value="DALR_anticod-bd"/>
</dbReference>
<dbReference type="RefSeq" id="WP_023275858.1">
    <property type="nucleotide sequence ID" value="NZ_CP097562.1"/>
</dbReference>
<dbReference type="GO" id="GO:0005829">
    <property type="term" value="C:cytosol"/>
    <property type="evidence" value="ECO:0007669"/>
    <property type="project" value="TreeGrafter"/>
</dbReference>
<keyword evidence="5 10" id="KW-0547">Nucleotide-binding</keyword>
<dbReference type="PANTHER" id="PTHR30075">
    <property type="entry name" value="GLYCYL-TRNA SYNTHETASE"/>
    <property type="match status" value="1"/>
</dbReference>
<dbReference type="PROSITE" id="PS50861">
    <property type="entry name" value="AA_TRNA_LIGASE_II_GLYAB"/>
    <property type="match status" value="1"/>
</dbReference>
<comment type="subcellular location">
    <subcellularLocation>
        <location evidence="1 10">Cytoplasm</location>
    </subcellularLocation>
</comment>
<evidence type="ECO:0000256" key="9">
    <source>
        <dbReference type="ARBA" id="ARBA00047937"/>
    </source>
</evidence>
<reference evidence="11" key="2">
    <citation type="submission" date="2022-05" db="EMBL/GenBank/DDBJ databases">
        <authorList>
            <person name="Proctor A.L."/>
            <person name="Phillips G.J."/>
            <person name="Wannemuehler M.J."/>
        </authorList>
    </citation>
    <scope>NUCLEOTIDE SEQUENCE</scope>
    <source>
        <strain evidence="11">ASF457</strain>
    </source>
</reference>
<dbReference type="Pfam" id="PF05746">
    <property type="entry name" value="DALR_1"/>
    <property type="match status" value="1"/>
</dbReference>
<evidence type="ECO:0000256" key="7">
    <source>
        <dbReference type="ARBA" id="ARBA00022917"/>
    </source>
</evidence>
<dbReference type="GO" id="GO:0006426">
    <property type="term" value="P:glycyl-tRNA aminoacylation"/>
    <property type="evidence" value="ECO:0007669"/>
    <property type="project" value="UniProtKB-UniRule"/>
</dbReference>
<accession>V2PZA4</accession>
<dbReference type="OrthoDB" id="9775440at2"/>